<dbReference type="EMBL" id="PQXK01000114">
    <property type="protein sequence ID" value="TGO36805.1"/>
    <property type="molecule type" value="Genomic_DNA"/>
</dbReference>
<name>A0A4Z1GJH0_9HELO</name>
<dbReference type="Proteomes" id="UP000297814">
    <property type="component" value="Unassembled WGS sequence"/>
</dbReference>
<reference evidence="1 2" key="1">
    <citation type="submission" date="2017-12" db="EMBL/GenBank/DDBJ databases">
        <title>Comparative genomics of Botrytis spp.</title>
        <authorList>
            <person name="Valero-Jimenez C.A."/>
            <person name="Tapia P."/>
            <person name="Veloso J."/>
            <person name="Silva-Moreno E."/>
            <person name="Staats M."/>
            <person name="Valdes J.H."/>
            <person name="Van Kan J.A.L."/>
        </authorList>
    </citation>
    <scope>NUCLEOTIDE SEQUENCE [LARGE SCALE GENOMIC DNA]</scope>
    <source>
        <strain evidence="1 2">Bh0001</strain>
    </source>
</reference>
<comment type="caution">
    <text evidence="1">The sequence shown here is derived from an EMBL/GenBank/DDBJ whole genome shotgun (WGS) entry which is preliminary data.</text>
</comment>
<evidence type="ECO:0000313" key="1">
    <source>
        <dbReference type="EMBL" id="TGO36805.1"/>
    </source>
</evidence>
<organism evidence="1 2">
    <name type="scientific">Botrytis hyacinthi</name>
    <dbReference type="NCBI Taxonomy" id="278943"/>
    <lineage>
        <taxon>Eukaryota</taxon>
        <taxon>Fungi</taxon>
        <taxon>Dikarya</taxon>
        <taxon>Ascomycota</taxon>
        <taxon>Pezizomycotina</taxon>
        <taxon>Leotiomycetes</taxon>
        <taxon>Helotiales</taxon>
        <taxon>Sclerotiniaceae</taxon>
        <taxon>Botrytis</taxon>
    </lineage>
</organism>
<protein>
    <submittedName>
        <fullName evidence="1">Uncharacterized protein</fullName>
    </submittedName>
</protein>
<keyword evidence="2" id="KW-1185">Reference proteome</keyword>
<evidence type="ECO:0000313" key="2">
    <source>
        <dbReference type="Proteomes" id="UP000297814"/>
    </source>
</evidence>
<accession>A0A4Z1GJH0</accession>
<sequence>MDPGSPTPSWCLVCRKRLTPPYTLGHGNDIPNILCLPESSLRIPYDHKREGHNGIYLHQTYTADTFQQLNLPLSLHLTEFDFQGVGFKFPPIQDPNGLQKFDLGNGYAMPEVLEPVPQVAIQTSRMALNG</sequence>
<proteinExistence type="predicted"/>
<dbReference type="AlphaFoldDB" id="A0A4Z1GJH0"/>
<gene>
    <name evidence="1" type="ORF">BHYA_0114g00190</name>
</gene>